<dbReference type="Pfam" id="PF00903">
    <property type="entry name" value="Glyoxalase"/>
    <property type="match status" value="1"/>
</dbReference>
<evidence type="ECO:0000259" key="1">
    <source>
        <dbReference type="PROSITE" id="PS51819"/>
    </source>
</evidence>
<dbReference type="PROSITE" id="PS51819">
    <property type="entry name" value="VOC"/>
    <property type="match status" value="1"/>
</dbReference>
<proteinExistence type="predicted"/>
<name>A0A5P9NS59_9GAMM</name>
<dbReference type="Gene3D" id="3.10.180.10">
    <property type="entry name" value="2,3-Dihydroxybiphenyl 1,2-Dioxygenase, domain 1"/>
    <property type="match status" value="1"/>
</dbReference>
<gene>
    <name evidence="2" type="ORF">EY643_16915</name>
</gene>
<keyword evidence="3" id="KW-1185">Reference proteome</keyword>
<reference evidence="2 3" key="1">
    <citation type="submission" date="2019-02" db="EMBL/GenBank/DDBJ databases">
        <authorList>
            <person name="Li S.-H."/>
        </authorList>
    </citation>
    <scope>NUCLEOTIDE SEQUENCE [LARGE SCALE GENOMIC DNA]</scope>
    <source>
        <strain evidence="2 3">IMCC14385</strain>
    </source>
</reference>
<evidence type="ECO:0000313" key="3">
    <source>
        <dbReference type="Proteomes" id="UP000326287"/>
    </source>
</evidence>
<feature type="domain" description="VOC" evidence="1">
    <location>
        <begin position="1"/>
        <end position="118"/>
    </location>
</feature>
<dbReference type="InterPro" id="IPR037523">
    <property type="entry name" value="VOC_core"/>
</dbReference>
<accession>A0A5P9NS59</accession>
<dbReference type="SUPFAM" id="SSF54593">
    <property type="entry name" value="Glyoxalase/Bleomycin resistance protein/Dihydroxybiphenyl dioxygenase"/>
    <property type="match status" value="1"/>
</dbReference>
<dbReference type="InterPro" id="IPR004360">
    <property type="entry name" value="Glyas_Fos-R_dOase_dom"/>
</dbReference>
<protein>
    <submittedName>
        <fullName evidence="2">Biphenyl 2,3-dioxygenase</fullName>
    </submittedName>
</protein>
<dbReference type="GO" id="GO:0051213">
    <property type="term" value="F:dioxygenase activity"/>
    <property type="evidence" value="ECO:0007669"/>
    <property type="project" value="UniProtKB-KW"/>
</dbReference>
<organism evidence="2 3">
    <name type="scientific">Halioglobus maricola</name>
    <dbReference type="NCBI Taxonomy" id="2601894"/>
    <lineage>
        <taxon>Bacteria</taxon>
        <taxon>Pseudomonadati</taxon>
        <taxon>Pseudomonadota</taxon>
        <taxon>Gammaproteobacteria</taxon>
        <taxon>Cellvibrionales</taxon>
        <taxon>Halieaceae</taxon>
        <taxon>Halioglobus</taxon>
    </lineage>
</organism>
<dbReference type="AlphaFoldDB" id="A0A5P9NS59"/>
<keyword evidence="2" id="KW-0560">Oxidoreductase</keyword>
<dbReference type="OrthoDB" id="6909416at2"/>
<sequence>MAHIVFQTKRYKEMVDWYTTVFHAEPMFANEKLTFMTYDDEHHRFAFVNMPPECPDKDPMSPAVAHYAYTYGSADDLLSTYERLKGEGIVPRWAINHWITTSLYYADPDGTEVELQLDNHPTPEESKAVFSSEAYLANPIGNAFDPDTLLQQFRAGKDYAQCLREAEAAADPSALPVV</sequence>
<dbReference type="KEGG" id="halc:EY643_16915"/>
<dbReference type="Proteomes" id="UP000326287">
    <property type="component" value="Chromosome"/>
</dbReference>
<dbReference type="EMBL" id="CP036422">
    <property type="protein sequence ID" value="QFU77958.1"/>
    <property type="molecule type" value="Genomic_DNA"/>
</dbReference>
<dbReference type="InterPro" id="IPR029068">
    <property type="entry name" value="Glyas_Bleomycin-R_OHBP_Dase"/>
</dbReference>
<keyword evidence="2" id="KW-0223">Dioxygenase</keyword>
<evidence type="ECO:0000313" key="2">
    <source>
        <dbReference type="EMBL" id="QFU77958.1"/>
    </source>
</evidence>